<evidence type="ECO:0000313" key="2">
    <source>
        <dbReference type="EMBL" id="CEM40410.1"/>
    </source>
</evidence>
<feature type="region of interest" description="Disordered" evidence="1">
    <location>
        <begin position="116"/>
        <end position="148"/>
    </location>
</feature>
<dbReference type="VEuPathDB" id="CryptoDB:Cvel_25288"/>
<protein>
    <submittedName>
        <fullName evidence="2">Uncharacterized protein</fullName>
    </submittedName>
</protein>
<feature type="region of interest" description="Disordered" evidence="1">
    <location>
        <begin position="204"/>
        <end position="283"/>
    </location>
</feature>
<gene>
    <name evidence="2" type="ORF">Cvel_25288</name>
</gene>
<feature type="region of interest" description="Disordered" evidence="1">
    <location>
        <begin position="393"/>
        <end position="427"/>
    </location>
</feature>
<sequence>MKKQSQASGEGGGCPLRFLGLYVVSEDGQPWPAPITCRVEALGSYGEVIGHTSFKADLCMGAGGVAQGGGLSLSSSGVAASGSFVGSSTVGEGGGTGVKKKKKMFTRYGGIGMLPGEAAGRGEESVSRELKGQETEELEERQSPMHPSLTIDPDGHPGPSLFPLREGNPVTTITAAAVGGEERGVPGEELLLGPLSAAAKLCSQSERVPNSLEVTSSREDDCEGRWVERDRERGDVSVSRRDTRESELFSQRTCSGSSSSSSSSSSSASSSALPQPSSYSVSGENIRKCEGLCRERDSQEEERDQRTVEEEKELRGCDRLETVMEGEHEEERGRHGDVRGASSHLARGKGDAFEIATLLDSLGFCWRNGNVQSTQWDFDFGFGFAWMGLGSSEKEKEGGKKGGKGKGQDKSSSSKKLSFSSSSDSTGVDLKLRWYLKVKIPAKVRTLKG</sequence>
<feature type="compositionally biased region" description="Polar residues" evidence="1">
    <location>
        <begin position="204"/>
        <end position="215"/>
    </location>
</feature>
<proteinExistence type="predicted"/>
<evidence type="ECO:0000256" key="1">
    <source>
        <dbReference type="SAM" id="MobiDB-lite"/>
    </source>
</evidence>
<name>A0A0G4H8W9_9ALVE</name>
<dbReference type="EMBL" id="CDMZ01002030">
    <property type="protein sequence ID" value="CEM40410.1"/>
    <property type="molecule type" value="Genomic_DNA"/>
</dbReference>
<feature type="compositionally biased region" description="Basic and acidic residues" evidence="1">
    <location>
        <begin position="216"/>
        <end position="247"/>
    </location>
</feature>
<reference evidence="2" key="1">
    <citation type="submission" date="2014-11" db="EMBL/GenBank/DDBJ databases">
        <authorList>
            <person name="Otto D Thomas"/>
            <person name="Naeem Raeece"/>
        </authorList>
    </citation>
    <scope>NUCLEOTIDE SEQUENCE</scope>
</reference>
<organism evidence="2">
    <name type="scientific">Chromera velia CCMP2878</name>
    <dbReference type="NCBI Taxonomy" id="1169474"/>
    <lineage>
        <taxon>Eukaryota</taxon>
        <taxon>Sar</taxon>
        <taxon>Alveolata</taxon>
        <taxon>Colpodellida</taxon>
        <taxon>Chromeraceae</taxon>
        <taxon>Chromera</taxon>
    </lineage>
</organism>
<feature type="compositionally biased region" description="Low complexity" evidence="1">
    <location>
        <begin position="410"/>
        <end position="427"/>
    </location>
</feature>
<feature type="compositionally biased region" description="Basic and acidic residues" evidence="1">
    <location>
        <begin position="295"/>
        <end position="338"/>
    </location>
</feature>
<feature type="compositionally biased region" description="Low complexity" evidence="1">
    <location>
        <begin position="255"/>
        <end position="282"/>
    </location>
</feature>
<accession>A0A0G4H8W9</accession>
<feature type="region of interest" description="Disordered" evidence="1">
    <location>
        <begin position="295"/>
        <end position="346"/>
    </location>
</feature>
<feature type="compositionally biased region" description="Basic and acidic residues" evidence="1">
    <location>
        <begin position="120"/>
        <end position="134"/>
    </location>
</feature>
<dbReference type="AlphaFoldDB" id="A0A0G4H8W9"/>